<feature type="transmembrane region" description="Helical" evidence="6">
    <location>
        <begin position="274"/>
        <end position="297"/>
    </location>
</feature>
<evidence type="ECO:0000256" key="3">
    <source>
        <dbReference type="ARBA" id="ARBA00022989"/>
    </source>
</evidence>
<dbReference type="PANTHER" id="PTHR11785:SF498">
    <property type="entry name" value="HIGH-AFFINITY METHIONINE PERMEASE"/>
    <property type="match status" value="1"/>
</dbReference>
<evidence type="ECO:0000313" key="8">
    <source>
        <dbReference type="Proteomes" id="UP001201262"/>
    </source>
</evidence>
<evidence type="ECO:0000313" key="7">
    <source>
        <dbReference type="EMBL" id="KAH8700270.1"/>
    </source>
</evidence>
<evidence type="ECO:0000256" key="2">
    <source>
        <dbReference type="ARBA" id="ARBA00022692"/>
    </source>
</evidence>
<dbReference type="EMBL" id="JAJTJA010000004">
    <property type="protein sequence ID" value="KAH8700270.1"/>
    <property type="molecule type" value="Genomic_DNA"/>
</dbReference>
<gene>
    <name evidence="7" type="ORF">BGW36DRAFT_291412</name>
</gene>
<evidence type="ECO:0000256" key="5">
    <source>
        <dbReference type="SAM" id="MobiDB-lite"/>
    </source>
</evidence>
<reference evidence="7" key="1">
    <citation type="submission" date="2021-12" db="EMBL/GenBank/DDBJ databases">
        <title>Convergent genome expansion in fungi linked to evolution of root-endophyte symbiosis.</title>
        <authorList>
            <consortium name="DOE Joint Genome Institute"/>
            <person name="Ke Y.-H."/>
            <person name="Bonito G."/>
            <person name="Liao H.-L."/>
            <person name="Looney B."/>
            <person name="Rojas-Flechas A."/>
            <person name="Nash J."/>
            <person name="Hameed K."/>
            <person name="Schadt C."/>
            <person name="Martin F."/>
            <person name="Crous P.W."/>
            <person name="Miettinen O."/>
            <person name="Magnuson J.K."/>
            <person name="Labbe J."/>
            <person name="Jacobson D."/>
            <person name="Doktycz M.J."/>
            <person name="Veneault-Fourrey C."/>
            <person name="Kuo A."/>
            <person name="Mondo S."/>
            <person name="Calhoun S."/>
            <person name="Riley R."/>
            <person name="Ohm R."/>
            <person name="LaButti K."/>
            <person name="Andreopoulos B."/>
            <person name="Pangilinan J."/>
            <person name="Nolan M."/>
            <person name="Tritt A."/>
            <person name="Clum A."/>
            <person name="Lipzen A."/>
            <person name="Daum C."/>
            <person name="Barry K."/>
            <person name="Grigoriev I.V."/>
            <person name="Vilgalys R."/>
        </authorList>
    </citation>
    <scope>NUCLEOTIDE SEQUENCE</scope>
    <source>
        <strain evidence="7">PMI_201</strain>
    </source>
</reference>
<feature type="transmembrane region" description="Helical" evidence="6">
    <location>
        <begin position="48"/>
        <end position="68"/>
    </location>
</feature>
<comment type="caution">
    <text evidence="7">The sequence shown here is derived from an EMBL/GenBank/DDBJ whole genome shotgun (WGS) entry which is preliminary data.</text>
</comment>
<dbReference type="InterPro" id="IPR002293">
    <property type="entry name" value="AA/rel_permease1"/>
</dbReference>
<dbReference type="Gene3D" id="1.20.1740.10">
    <property type="entry name" value="Amino acid/polyamine transporter I"/>
    <property type="match status" value="1"/>
</dbReference>
<dbReference type="Pfam" id="PF13520">
    <property type="entry name" value="AA_permease_2"/>
    <property type="match status" value="1"/>
</dbReference>
<dbReference type="FunFam" id="1.20.1740.10:FF:000025">
    <property type="entry name" value="High-affinity methionine permease"/>
    <property type="match status" value="1"/>
</dbReference>
<dbReference type="AlphaFoldDB" id="A0AAD4KUJ5"/>
<dbReference type="GeneID" id="70241123"/>
<dbReference type="GO" id="GO:0015179">
    <property type="term" value="F:L-amino acid transmembrane transporter activity"/>
    <property type="evidence" value="ECO:0007669"/>
    <property type="project" value="TreeGrafter"/>
</dbReference>
<dbReference type="Proteomes" id="UP001201262">
    <property type="component" value="Unassembled WGS sequence"/>
</dbReference>
<feature type="compositionally biased region" description="Basic and acidic residues" evidence="5">
    <location>
        <begin position="12"/>
        <end position="23"/>
    </location>
</feature>
<evidence type="ECO:0000256" key="4">
    <source>
        <dbReference type="ARBA" id="ARBA00023136"/>
    </source>
</evidence>
<feature type="region of interest" description="Disordered" evidence="5">
    <location>
        <begin position="1"/>
        <end position="23"/>
    </location>
</feature>
<dbReference type="PIRSF" id="PIRSF006060">
    <property type="entry name" value="AA_transporter"/>
    <property type="match status" value="1"/>
</dbReference>
<keyword evidence="8" id="KW-1185">Reference proteome</keyword>
<protein>
    <submittedName>
        <fullName evidence="7">Methionine transporter</fullName>
    </submittedName>
</protein>
<feature type="transmembrane region" description="Helical" evidence="6">
    <location>
        <begin position="239"/>
        <end position="262"/>
    </location>
</feature>
<keyword evidence="4 6" id="KW-0472">Membrane</keyword>
<feature type="transmembrane region" description="Helical" evidence="6">
    <location>
        <begin position="474"/>
        <end position="499"/>
    </location>
</feature>
<keyword evidence="3 6" id="KW-1133">Transmembrane helix</keyword>
<dbReference type="RefSeq" id="XP_046073976.1">
    <property type="nucleotide sequence ID" value="XM_046210836.1"/>
</dbReference>
<proteinExistence type="predicted"/>
<organism evidence="7 8">
    <name type="scientific">Talaromyces proteolyticus</name>
    <dbReference type="NCBI Taxonomy" id="1131652"/>
    <lineage>
        <taxon>Eukaryota</taxon>
        <taxon>Fungi</taxon>
        <taxon>Dikarya</taxon>
        <taxon>Ascomycota</taxon>
        <taxon>Pezizomycotina</taxon>
        <taxon>Eurotiomycetes</taxon>
        <taxon>Eurotiomycetidae</taxon>
        <taxon>Eurotiales</taxon>
        <taxon>Trichocomaceae</taxon>
        <taxon>Talaromyces</taxon>
        <taxon>Talaromyces sect. Bacilispori</taxon>
    </lineage>
</organism>
<feature type="transmembrane region" description="Helical" evidence="6">
    <location>
        <begin position="165"/>
        <end position="186"/>
    </location>
</feature>
<feature type="transmembrane region" description="Helical" evidence="6">
    <location>
        <begin position="404"/>
        <end position="425"/>
    </location>
</feature>
<comment type="subcellular location">
    <subcellularLocation>
        <location evidence="1">Membrane</location>
        <topology evidence="1">Multi-pass membrane protein</topology>
    </subcellularLocation>
</comment>
<sequence>MSANKSVNPIVTDEHGPEASEAPKKVDAISQLYDGNVYNVTPDSRRQIGLFSALALIFNRIIGTGIFATPSSILSLTGSVGLALFIWVIGLLIALAGTAVYLEWGTAIPRNGGEKNYLEYVYKSPKFFATAMFAAYASLLGWAAGNSVIFGEYILHAAQVEVGRWNQRGVGLACITAALLIHSTALKWGLRLQNVLGVIKLIIILIIIVSGWAALGGHLKVEKPHNFTNAFEGTRGSGYGIVTALYNVIWSFIGYSNANYALSEVRNPTRTLKIAAPLAVIAVGIFYILVNIAYFAAVPKEEILSSGQILAAAFFRNVFGERAERVMSVFVALSAFGNVLSVLFSQGRIVQELGREGVLPLSKLWASNKPFNAPAAGLLEHWAVSVIVMLAPPPGDAYSFLLNLISYPLSIINVFVSGGLIYIYLNRSKYTSFTPTIRATLPVVIFFFLSNIYLTVAPYIPPDAGESVYENLPYYLHCVVALGVFAFGAIYYIFWAIVFPRLYKYNLVKETIVSADGWSRDVFVRVPYKAIAQEDGHEN</sequence>
<feature type="transmembrane region" description="Helical" evidence="6">
    <location>
        <begin position="437"/>
        <end position="454"/>
    </location>
</feature>
<feature type="transmembrane region" description="Helical" evidence="6">
    <location>
        <begin position="125"/>
        <end position="145"/>
    </location>
</feature>
<feature type="transmembrane region" description="Helical" evidence="6">
    <location>
        <begin position="198"/>
        <end position="219"/>
    </location>
</feature>
<evidence type="ECO:0000256" key="6">
    <source>
        <dbReference type="SAM" id="Phobius"/>
    </source>
</evidence>
<evidence type="ECO:0000256" key="1">
    <source>
        <dbReference type="ARBA" id="ARBA00004141"/>
    </source>
</evidence>
<feature type="transmembrane region" description="Helical" evidence="6">
    <location>
        <begin position="80"/>
        <end position="104"/>
    </location>
</feature>
<accession>A0AAD4KUJ5</accession>
<dbReference type="PANTHER" id="PTHR11785">
    <property type="entry name" value="AMINO ACID TRANSPORTER"/>
    <property type="match status" value="1"/>
</dbReference>
<name>A0AAD4KUJ5_9EURO</name>
<dbReference type="GO" id="GO:0016020">
    <property type="term" value="C:membrane"/>
    <property type="evidence" value="ECO:0007669"/>
    <property type="project" value="UniProtKB-SubCell"/>
</dbReference>
<dbReference type="InterPro" id="IPR050598">
    <property type="entry name" value="AminoAcid_Transporter"/>
</dbReference>
<keyword evidence="2 6" id="KW-0812">Transmembrane</keyword>